<dbReference type="SUPFAM" id="SSF51735">
    <property type="entry name" value="NAD(P)-binding Rossmann-fold domains"/>
    <property type="match status" value="1"/>
</dbReference>
<dbReference type="InterPro" id="IPR036291">
    <property type="entry name" value="NAD(P)-bd_dom_sf"/>
</dbReference>
<evidence type="ECO:0000256" key="1">
    <source>
        <dbReference type="ARBA" id="ARBA00008903"/>
    </source>
</evidence>
<dbReference type="InterPro" id="IPR023401">
    <property type="entry name" value="ODC_N"/>
</dbReference>
<evidence type="ECO:0000313" key="2">
    <source>
        <dbReference type="EMBL" id="CAD9491991.1"/>
    </source>
</evidence>
<proteinExistence type="inferred from homology"/>
<accession>A0A7S2HIM6</accession>
<organism evidence="2">
    <name type="scientific">Helicotheca tamesis</name>
    <dbReference type="NCBI Taxonomy" id="374047"/>
    <lineage>
        <taxon>Eukaryota</taxon>
        <taxon>Sar</taxon>
        <taxon>Stramenopiles</taxon>
        <taxon>Ochrophyta</taxon>
        <taxon>Bacillariophyta</taxon>
        <taxon>Mediophyceae</taxon>
        <taxon>Lithodesmiophycidae</taxon>
        <taxon>Lithodesmiales</taxon>
        <taxon>Lithodesmiaceae</taxon>
        <taxon>Helicotheca</taxon>
    </lineage>
</organism>
<dbReference type="EMBL" id="HBGV01009441">
    <property type="protein sequence ID" value="CAD9491991.1"/>
    <property type="molecule type" value="Transcribed_RNA"/>
</dbReference>
<comment type="similarity">
    <text evidence="1">Belongs to the ornithine cyclodeaminase/mu-crystallin family.</text>
</comment>
<dbReference type="AlphaFoldDB" id="A0A7S2HIM6"/>
<dbReference type="Pfam" id="PF02423">
    <property type="entry name" value="OCD_Mu_crystall"/>
    <property type="match status" value="1"/>
</dbReference>
<evidence type="ECO:0008006" key="3">
    <source>
        <dbReference type="Google" id="ProtNLM"/>
    </source>
</evidence>
<dbReference type="Gene3D" id="3.30.1780.10">
    <property type="entry name" value="ornithine cyclodeaminase, domain 1"/>
    <property type="match status" value="1"/>
</dbReference>
<dbReference type="GO" id="GO:0005737">
    <property type="term" value="C:cytoplasm"/>
    <property type="evidence" value="ECO:0007669"/>
    <property type="project" value="TreeGrafter"/>
</dbReference>
<gene>
    <name evidence="2" type="ORF">HTAM1171_LOCUS5834</name>
</gene>
<dbReference type="PANTHER" id="PTHR13812:SF19">
    <property type="entry name" value="KETIMINE REDUCTASE MU-CRYSTALLIN"/>
    <property type="match status" value="1"/>
</dbReference>
<sequence length="367" mass="39941">MPSLIAYDAALVGKSIPAQSKGGVPGESRLRGDSCPRIVEFSELVPFLEELVSPELLQNQSSAYSAYSAKKVSVMPIQTLGQPPHGARLLGGENAQICVKTGYMNEGDAYVIKVASGGAEGYGNSGFMMIGSQKSLQIQTMLFDEGILTEMRTAAATCLASSILMPENITKIGIVGGGVQAIWQLRFLRLVTECRQVVVKTTSKETCEKFIEMMKSSEMEMDREWIIHPYSEGEFRNCQLIHTLTPSRSPVLKLEEIGSDIGPCHISCVGADSPGKQELDIEILEKADLLVCDSLVQTFERGEFQQLKSGPKCNQVVEIGQLLNDDALRTKLVDENKPRLTVFDTSGVAIQDVMIATLCQKLVEATA</sequence>
<dbReference type="PANTHER" id="PTHR13812">
    <property type="entry name" value="KETIMINE REDUCTASE MU-CRYSTALLIN"/>
    <property type="match status" value="1"/>
</dbReference>
<dbReference type="InterPro" id="IPR003462">
    <property type="entry name" value="ODC_Mu_crystall"/>
</dbReference>
<dbReference type="Gene3D" id="3.40.50.720">
    <property type="entry name" value="NAD(P)-binding Rossmann-like Domain"/>
    <property type="match status" value="1"/>
</dbReference>
<name>A0A7S2HIM6_9STRA</name>
<protein>
    <recommendedName>
        <fullName evidence="3">Thiomorpholine-carboxylate dehydrogenase</fullName>
    </recommendedName>
</protein>
<reference evidence="2" key="1">
    <citation type="submission" date="2021-01" db="EMBL/GenBank/DDBJ databases">
        <authorList>
            <person name="Corre E."/>
            <person name="Pelletier E."/>
            <person name="Niang G."/>
            <person name="Scheremetjew M."/>
            <person name="Finn R."/>
            <person name="Kale V."/>
            <person name="Holt S."/>
            <person name="Cochrane G."/>
            <person name="Meng A."/>
            <person name="Brown T."/>
            <person name="Cohen L."/>
        </authorList>
    </citation>
    <scope>NUCLEOTIDE SEQUENCE</scope>
    <source>
        <strain evidence="2">CCMP826</strain>
    </source>
</reference>